<accession>A0ACC2FV58</accession>
<name>A0ACC2FV58_DALPE</name>
<gene>
    <name evidence="1" type="ORF">DPEC_G00242040</name>
</gene>
<protein>
    <submittedName>
        <fullName evidence="1">Uncharacterized protein</fullName>
    </submittedName>
</protein>
<organism evidence="1 2">
    <name type="scientific">Dallia pectoralis</name>
    <name type="common">Alaska blackfish</name>
    <dbReference type="NCBI Taxonomy" id="75939"/>
    <lineage>
        <taxon>Eukaryota</taxon>
        <taxon>Metazoa</taxon>
        <taxon>Chordata</taxon>
        <taxon>Craniata</taxon>
        <taxon>Vertebrata</taxon>
        <taxon>Euteleostomi</taxon>
        <taxon>Actinopterygii</taxon>
        <taxon>Neopterygii</taxon>
        <taxon>Teleostei</taxon>
        <taxon>Protacanthopterygii</taxon>
        <taxon>Esociformes</taxon>
        <taxon>Umbridae</taxon>
        <taxon>Dallia</taxon>
    </lineage>
</organism>
<comment type="caution">
    <text evidence="1">The sequence shown here is derived from an EMBL/GenBank/DDBJ whole genome shotgun (WGS) entry which is preliminary data.</text>
</comment>
<dbReference type="EMBL" id="CM055748">
    <property type="protein sequence ID" value="KAJ7995196.1"/>
    <property type="molecule type" value="Genomic_DNA"/>
</dbReference>
<reference evidence="1" key="1">
    <citation type="submission" date="2021-05" db="EMBL/GenBank/DDBJ databases">
        <authorList>
            <person name="Pan Q."/>
            <person name="Jouanno E."/>
            <person name="Zahm M."/>
            <person name="Klopp C."/>
            <person name="Cabau C."/>
            <person name="Louis A."/>
            <person name="Berthelot C."/>
            <person name="Parey E."/>
            <person name="Roest Crollius H."/>
            <person name="Montfort J."/>
            <person name="Robinson-Rechavi M."/>
            <person name="Bouchez O."/>
            <person name="Lampietro C."/>
            <person name="Lopez Roques C."/>
            <person name="Donnadieu C."/>
            <person name="Postlethwait J."/>
            <person name="Bobe J."/>
            <person name="Dillon D."/>
            <person name="Chandos A."/>
            <person name="von Hippel F."/>
            <person name="Guiguen Y."/>
        </authorList>
    </citation>
    <scope>NUCLEOTIDE SEQUENCE</scope>
    <source>
        <strain evidence="1">YG-Jan2019</strain>
    </source>
</reference>
<sequence length="1609" mass="182856">MAPLLGRKPYPLVKPLAEPPGPDEEVHIIEHTKEAFRNKEEYEARLQRYAERIWTCKSTGSNQLTHKEAWEEEQEVTELLQEEYPLWFEKPVLEIVHHNTVSLDKLVDLAWMEILTKYAVDEECDFLVGKEKSLLVQVVKIHPLEGNAEGETSEKKLDGACDSPSSDKENASQENQKKESLLPREEESPRESRRESLSDRARRSPRKLPTALKEEKKRWVMPKFLPHKYDVKLISEDKVISDVPVDSLFRTQRPPTKEIMRYFIRHYALRLGMGETAPWVVEDELVKKFNLPSKFSDFLLDPHKFFTENPVSSKRKSLSSPEGKSNKKLKTSDTPGSLGSGNDKGEKRRRRKKDSLGMPLSPTIWGHMQMKMNGSPLKVKNSGTSKSGPSVLSTSKSGKKPGDKKSADGKKTPSKSGQKVSSKKDEKGGTAKRPKMKQMTLLDLAKSPSMGSPKKRARSTGPGTPKLGKPLHPMALHLLRYYKEHKGKEDKRNAMSCLISKAAKALSPDDRGRLPEELCDLVQKRWELLEHKRKWAAMSEEEKKDVMRKKREEIKEKLREKAKERREKEMLERREQQRRFEDQEIEGGKALPVFKLVDMPEGLPNALFGDLAMVADFLNCYGGLLMPDDQYPVTAVALMEALAGEKAGFLYLNRVLVVLLQTLLQDELAESYSELDMPLSEIPLTLHSVSELVRLCLRPCDAHGDDSGQGSGGEDWVTLGGFDQVVSSEFLERLETAEVFELTPAEKASLLVALSHRILMTYSVEDHVDTMQQRSAELWKERLASLKEVNDRKRAEKQRRKEQAEVKGEAVVSGDALSSSKAEKKKDGCAKKELKKEVKAEAVEGEQEDMISTVKSRRLMSILAKKEKEEQDRQNKERMEREAEQERVRKQKASAERAFQDGIAKAKLVLRRVPLGTDRNHSRYWLFSDVVPGLYIEKGWVHDSIDYRYTLPLEEATTEADDQDASEDTTNGVEKEDDGGSLDGALIYGAHQGAPVCKETSTPKLGQNLWFVCDSPGDLEDLVESLHAQGARESELKNKLQSRYQDILHSINLARRGTPGLRSCDGHQELLKYLRSDIIEVASRLQKGGLGYMDDTMDEFEEKVRDLEDLKDFGECVITLQACVIKKFLQGFMAPKQKKKKKQEGEESRKAEEVDEEKKLAEEARVATAVEKWKSAICEAQTFSRMHVLLGMLDACIKWDMSAENARCKVCRRKGEDDKLILCDECNKAFHLLCLRPALYRIPQGEWLCPACQPAVQRRCSRGRNYKEDIEDEEDSEQEEESESEDFDDDDDDEDNDYKAVGHSLRPRKKTKHSKASKGSSKGGSKKHSPPTKASKQKARPSSPADIDELVRQSTKTGVRRQALELERCEEILQKLVKFRYSWPFREPVSVEEAEDYYDLITNPMDFQTMQAKFSKGQYRHAQDFLEDIKLVFSNAEEYNQTGSSVLSCMAKTELSLTDLLQKLLPGLSYLRRRQRKRVVQTPQVSDDDDDNDDDEEVEEREEEAEAIRKGRKMNGKGKVGRPRKESADQGKGGKRRGEGESEEGGRAKRKSKRAVATSSRRDYREQESDGEECGNRRTRKRGSRGGDRGDGEGENGASQRHSKQKKRS</sequence>
<proteinExistence type="predicted"/>
<evidence type="ECO:0000313" key="1">
    <source>
        <dbReference type="EMBL" id="KAJ7995196.1"/>
    </source>
</evidence>
<keyword evidence="2" id="KW-1185">Reference proteome</keyword>
<dbReference type="Proteomes" id="UP001157502">
    <property type="component" value="Chromosome 21"/>
</dbReference>
<evidence type="ECO:0000313" key="2">
    <source>
        <dbReference type="Proteomes" id="UP001157502"/>
    </source>
</evidence>